<proteinExistence type="predicted"/>
<protein>
    <submittedName>
        <fullName evidence="2">Uncharacterized protein</fullName>
    </submittedName>
</protein>
<dbReference type="RefSeq" id="WP_104154783.1">
    <property type="nucleotide sequence ID" value="NZ_CP177354.1"/>
</dbReference>
<feature type="transmembrane region" description="Helical" evidence="1">
    <location>
        <begin position="183"/>
        <end position="203"/>
    </location>
</feature>
<keyword evidence="1" id="KW-1133">Transmembrane helix</keyword>
<keyword evidence="1" id="KW-0812">Transmembrane</keyword>
<evidence type="ECO:0000313" key="3">
    <source>
        <dbReference type="Proteomes" id="UP000248090"/>
    </source>
</evidence>
<feature type="transmembrane region" description="Helical" evidence="1">
    <location>
        <begin position="67"/>
        <end position="88"/>
    </location>
</feature>
<name>A0ABX5M2Z1_9GAMM</name>
<sequence length="208" mass="23360">MTRNTALFFGVILLLPFLLTIWLDVLPTDQAMSIIREDGPVENLSAAGYFVCALLTLLLAGRLRFPLVFIFLLVSLGLRELDLQYWIAPLYRGGFEKLALWWQLLIVAYGATLGTCLFQLARYCAKPFVKGLFEFSPAAVATFLAALAMVLSTMLDAGNGAVQIFDLTMSGYTRNYLEETVEMFIPVFFMLSLLIFFLSNPFAHFSKH</sequence>
<feature type="transmembrane region" description="Helical" evidence="1">
    <location>
        <begin position="100"/>
        <end position="120"/>
    </location>
</feature>
<reference evidence="2 3" key="1">
    <citation type="submission" date="2015-03" db="EMBL/GenBank/DDBJ databases">
        <authorList>
            <person name="Krishnan R."/>
            <person name="Midha S."/>
            <person name="Patil P.B."/>
            <person name="Rameshkumar N."/>
        </authorList>
    </citation>
    <scope>NUCLEOTIDE SEQUENCE [LARGE SCALE GENOMIC DNA]</scope>
    <source>
        <strain evidence="2 3">L1E11</strain>
    </source>
</reference>
<dbReference type="Proteomes" id="UP000248090">
    <property type="component" value="Unassembled WGS sequence"/>
</dbReference>
<feature type="transmembrane region" description="Helical" evidence="1">
    <location>
        <begin position="43"/>
        <end position="60"/>
    </location>
</feature>
<keyword evidence="1" id="KW-0472">Membrane</keyword>
<dbReference type="EMBL" id="LAPT01000009">
    <property type="protein sequence ID" value="PXF32744.1"/>
    <property type="molecule type" value="Genomic_DNA"/>
</dbReference>
<gene>
    <name evidence="2" type="ORF">WH50_02840</name>
</gene>
<comment type="caution">
    <text evidence="2">The sequence shown here is derived from an EMBL/GenBank/DDBJ whole genome shotgun (WGS) entry which is preliminary data.</text>
</comment>
<evidence type="ECO:0000313" key="2">
    <source>
        <dbReference type="EMBL" id="PXF32744.1"/>
    </source>
</evidence>
<feature type="transmembrane region" description="Helical" evidence="1">
    <location>
        <begin position="132"/>
        <end position="155"/>
    </location>
</feature>
<accession>A0ABX5M2Z1</accession>
<keyword evidence="3" id="KW-1185">Reference proteome</keyword>
<evidence type="ECO:0000256" key="1">
    <source>
        <dbReference type="SAM" id="Phobius"/>
    </source>
</evidence>
<feature type="transmembrane region" description="Helical" evidence="1">
    <location>
        <begin position="7"/>
        <end position="23"/>
    </location>
</feature>
<organism evidence="2 3">
    <name type="scientific">Pokkaliibacter plantistimulans</name>
    <dbReference type="NCBI Taxonomy" id="1635171"/>
    <lineage>
        <taxon>Bacteria</taxon>
        <taxon>Pseudomonadati</taxon>
        <taxon>Pseudomonadota</taxon>
        <taxon>Gammaproteobacteria</taxon>
        <taxon>Oceanospirillales</taxon>
        <taxon>Balneatrichaceae</taxon>
        <taxon>Pokkaliibacter</taxon>
    </lineage>
</organism>